<dbReference type="OrthoDB" id="1690618at2759"/>
<organism evidence="4 5">
    <name type="scientific">Catenaria anguillulae PL171</name>
    <dbReference type="NCBI Taxonomy" id="765915"/>
    <lineage>
        <taxon>Eukaryota</taxon>
        <taxon>Fungi</taxon>
        <taxon>Fungi incertae sedis</taxon>
        <taxon>Blastocladiomycota</taxon>
        <taxon>Blastocladiomycetes</taxon>
        <taxon>Blastocladiales</taxon>
        <taxon>Catenariaceae</taxon>
        <taxon>Catenaria</taxon>
    </lineage>
</organism>
<evidence type="ECO:0000313" key="4">
    <source>
        <dbReference type="EMBL" id="ORZ29626.1"/>
    </source>
</evidence>
<dbReference type="GO" id="GO:0051083">
    <property type="term" value="P:'de novo' cotranslational protein folding"/>
    <property type="evidence" value="ECO:0007669"/>
    <property type="project" value="InterPro"/>
</dbReference>
<reference evidence="4 5" key="1">
    <citation type="submission" date="2016-07" db="EMBL/GenBank/DDBJ databases">
        <title>Pervasive Adenine N6-methylation of Active Genes in Fungi.</title>
        <authorList>
            <consortium name="DOE Joint Genome Institute"/>
            <person name="Mondo S.J."/>
            <person name="Dannebaum R.O."/>
            <person name="Kuo R.C."/>
            <person name="Labutti K."/>
            <person name="Haridas S."/>
            <person name="Kuo A."/>
            <person name="Salamov A."/>
            <person name="Ahrendt S.R."/>
            <person name="Lipzen A."/>
            <person name="Sullivan W."/>
            <person name="Andreopoulos W.B."/>
            <person name="Clum A."/>
            <person name="Lindquist E."/>
            <person name="Daum C."/>
            <person name="Ramamoorthy G.K."/>
            <person name="Gryganskyi A."/>
            <person name="Culley D."/>
            <person name="Magnuson J.K."/>
            <person name="James T.Y."/>
            <person name="O'Malley M.A."/>
            <person name="Stajich J.E."/>
            <person name="Spatafora J.W."/>
            <person name="Visel A."/>
            <person name="Grigoriev I.V."/>
        </authorList>
    </citation>
    <scope>NUCLEOTIDE SEQUENCE [LARGE SCALE GENOMIC DNA]</scope>
    <source>
        <strain evidence="4 5">PL171</strain>
    </source>
</reference>
<name>A0A1Y2H4Z1_9FUNG</name>
<dbReference type="STRING" id="765915.A0A1Y2H4Z1"/>
<dbReference type="GO" id="GO:0030544">
    <property type="term" value="F:Hsp70 protein binding"/>
    <property type="evidence" value="ECO:0007669"/>
    <property type="project" value="InterPro"/>
</dbReference>
<dbReference type="InterPro" id="IPR001623">
    <property type="entry name" value="DnaJ_domain"/>
</dbReference>
<dbReference type="Pfam" id="PF00226">
    <property type="entry name" value="DnaJ"/>
    <property type="match status" value="1"/>
</dbReference>
<keyword evidence="5" id="KW-1185">Reference proteome</keyword>
<proteinExistence type="predicted"/>
<gene>
    <name evidence="4" type="ORF">BCR44DRAFT_39913</name>
</gene>
<dbReference type="InterPro" id="IPR036869">
    <property type="entry name" value="J_dom_sf"/>
</dbReference>
<feature type="compositionally biased region" description="Acidic residues" evidence="2">
    <location>
        <begin position="63"/>
        <end position="83"/>
    </location>
</feature>
<keyword evidence="1" id="KW-0175">Coiled coil</keyword>
<feature type="domain" description="J" evidence="3">
    <location>
        <begin position="94"/>
        <end position="170"/>
    </location>
</feature>
<feature type="compositionally biased region" description="Low complexity" evidence="2">
    <location>
        <begin position="312"/>
        <end position="325"/>
    </location>
</feature>
<dbReference type="PROSITE" id="PS50076">
    <property type="entry name" value="DNAJ_2"/>
    <property type="match status" value="1"/>
</dbReference>
<evidence type="ECO:0000259" key="3">
    <source>
        <dbReference type="PROSITE" id="PS50076"/>
    </source>
</evidence>
<dbReference type="InterPro" id="IPR044634">
    <property type="entry name" value="Zuotin/DnaJC2"/>
</dbReference>
<dbReference type="CDD" id="cd06257">
    <property type="entry name" value="DnaJ"/>
    <property type="match status" value="1"/>
</dbReference>
<sequence length="456" mass="49959">MTLTTLDIVLPPAMATAARGAIAHLSAPRALPIDLASPRFHVRDHPLDESPIAALFGDNTVDEFPAESDSDDGEDADEQDFLDSLDPKNWKHQDHYRVLGLAHLRYKATADEIKAAHRKAVLKHHPDKLTAKLAAEGKSTANADALFKCIAKAYEVLSDPTRRHLFDCVDEGISDDIPTEAEVKAWWDSSEDHSEYFTKVDAIFERESRFSKKAKVPKIGDINSGKSAVEGFYNFWYNLDSTRTFEYLDDTDAADNRYNKRHQEQKNKAERQRRKNEDNTRLRQLVDRVLKCDERMKRFKEEDKAAKKSKGKPGSAASSGGPAGALAAKKAAEEAAAAKKAEEEAAAKLAAEQAKAAAAAAAADSKAAAKAQKELVKKAKKALKQLVTKELTYLYANPTAAQMETTGIELEVLLEGVKDDVERLTKITEEVAAAGKEGGQDKAREVFAAALASVKA</sequence>
<dbReference type="InterPro" id="IPR054076">
    <property type="entry name" value="ZUO1-like_ZHD"/>
</dbReference>
<feature type="coiled-coil region" evidence="1">
    <location>
        <begin position="328"/>
        <end position="389"/>
    </location>
</feature>
<evidence type="ECO:0000256" key="1">
    <source>
        <dbReference type="SAM" id="Coils"/>
    </source>
</evidence>
<feature type="region of interest" description="Disordered" evidence="2">
    <location>
        <begin position="300"/>
        <end position="325"/>
    </location>
</feature>
<dbReference type="SMART" id="SM00271">
    <property type="entry name" value="DnaJ"/>
    <property type="match status" value="1"/>
</dbReference>
<dbReference type="Proteomes" id="UP000193411">
    <property type="component" value="Unassembled WGS sequence"/>
</dbReference>
<dbReference type="GO" id="GO:0005829">
    <property type="term" value="C:cytosol"/>
    <property type="evidence" value="ECO:0007669"/>
    <property type="project" value="TreeGrafter"/>
</dbReference>
<dbReference type="EMBL" id="MCFL01000146">
    <property type="protein sequence ID" value="ORZ29626.1"/>
    <property type="molecule type" value="Genomic_DNA"/>
</dbReference>
<dbReference type="GO" id="GO:0006450">
    <property type="term" value="P:regulation of translational fidelity"/>
    <property type="evidence" value="ECO:0007669"/>
    <property type="project" value="InterPro"/>
</dbReference>
<comment type="caution">
    <text evidence="4">The sequence shown here is derived from an EMBL/GenBank/DDBJ whole genome shotgun (WGS) entry which is preliminary data.</text>
</comment>
<dbReference type="AlphaFoldDB" id="A0A1Y2H4Z1"/>
<evidence type="ECO:0000313" key="5">
    <source>
        <dbReference type="Proteomes" id="UP000193411"/>
    </source>
</evidence>
<feature type="region of interest" description="Disordered" evidence="2">
    <location>
        <begin position="256"/>
        <end position="282"/>
    </location>
</feature>
<dbReference type="PANTHER" id="PTHR43999:SF1">
    <property type="entry name" value="DNAJ HOMOLOG SUBFAMILY C MEMBER 2"/>
    <property type="match status" value="1"/>
</dbReference>
<dbReference type="Pfam" id="PF21884">
    <property type="entry name" value="ZUO1-like_ZHD"/>
    <property type="match status" value="1"/>
</dbReference>
<dbReference type="PROSITE" id="PS00636">
    <property type="entry name" value="DNAJ_1"/>
    <property type="match status" value="1"/>
</dbReference>
<dbReference type="InterPro" id="IPR018253">
    <property type="entry name" value="DnaJ_domain_CS"/>
</dbReference>
<dbReference type="Gene3D" id="1.10.287.110">
    <property type="entry name" value="DnaJ domain"/>
    <property type="match status" value="1"/>
</dbReference>
<dbReference type="PANTHER" id="PTHR43999">
    <property type="entry name" value="DNAJ HOMOLOG SUBFAMILY C MEMBER 2"/>
    <property type="match status" value="1"/>
</dbReference>
<feature type="region of interest" description="Disordered" evidence="2">
    <location>
        <begin position="63"/>
        <end position="86"/>
    </location>
</feature>
<dbReference type="SUPFAM" id="SSF46565">
    <property type="entry name" value="Chaperone J-domain"/>
    <property type="match status" value="1"/>
</dbReference>
<protein>
    <recommendedName>
        <fullName evidence="3">J domain-containing protein</fullName>
    </recommendedName>
</protein>
<dbReference type="PRINTS" id="PR00625">
    <property type="entry name" value="JDOMAIN"/>
</dbReference>
<accession>A0A1Y2H4Z1</accession>
<evidence type="ECO:0000256" key="2">
    <source>
        <dbReference type="SAM" id="MobiDB-lite"/>
    </source>
</evidence>
<dbReference type="GO" id="GO:0043022">
    <property type="term" value="F:ribosome binding"/>
    <property type="evidence" value="ECO:0007669"/>
    <property type="project" value="InterPro"/>
</dbReference>